<name>L2FRE5_COLFN</name>
<feature type="transmembrane region" description="Helical" evidence="1">
    <location>
        <begin position="567"/>
        <end position="592"/>
    </location>
</feature>
<protein>
    <submittedName>
        <fullName evidence="2">Uncharacterized protein</fullName>
    </submittedName>
</protein>
<keyword evidence="1" id="KW-0812">Transmembrane</keyword>
<sequence length="656" mass="73220">MTYRPLWPLKFTKQYVMDYQSEYNGGNINLIRQTIEKNRDWYQRIRVLQSVIAVLTLPITTSVMSAAAVIYVQRSSHDLSLRQLIALADKGWTDAIAVATAPGGRHKSPFLVVAIAVYILGGLLSPLQESFLSVLSKKVTYSPGGTSYLADIPEQFKYTGRAYREDNSVVLITRGLLETTSSSQPQAQLWQGSGYACSDSEEVDGKRISEACRFGTTLEDIAKLEAPFLAQLPAGYSTGLIRQFIPRINSTTDVALVTAEDFPRSCEIMPGSFWASYFTEGGGTSYPGYPPVSIQICMPGNLTTTPWKRTRNRQTFTENLYLNISFEQKEPKISYWKISMSTTAGYFQLPNEWNQTAGELLDKDAFGPEGACHRGCEKQVSVYNDFMLKDKDGGDDSIPLYHDECILLGIDPWEPNVLERVPNKGPLLTVVLALFGRKSFLDTRLSNSSTFVNLNVTSNTTASSTCIYLNPLGLLLEDEGYKSQEILCTTRADISKEPRLKYNMSKWFSSFFYFQDDAKDVRGTIKNIFTRAAFIANQAWLQHQTNGNSVEVNRDQGLDTVIPSMSLAGMITMSILSAVHLVALSLFAAYAARRSDLVDTKLDAWAMMKIGASHASHVFLSKHQRAEDVTLLDRLSGRLGRSRVDDDRNETTRLQN</sequence>
<keyword evidence="1" id="KW-0472">Membrane</keyword>
<evidence type="ECO:0000313" key="2">
    <source>
        <dbReference type="EMBL" id="ELA28308.1"/>
    </source>
</evidence>
<evidence type="ECO:0000256" key="1">
    <source>
        <dbReference type="SAM" id="Phobius"/>
    </source>
</evidence>
<accession>L2FRE5</accession>
<reference evidence="2" key="1">
    <citation type="submission" date="2012-08" db="EMBL/GenBank/DDBJ databases">
        <title>Genome analysis of Colletotrichum orbiculare and Colletotrichum fructicola.</title>
        <authorList>
            <person name="Gan P.H.P."/>
            <person name="Ikeda K."/>
            <person name="Irieda H."/>
            <person name="Narusaka M."/>
            <person name="O'Connell R.J."/>
            <person name="Narusaka Y."/>
            <person name="Takano Y."/>
            <person name="Kubo Y."/>
            <person name="Shirasu K."/>
        </authorList>
    </citation>
    <scope>NUCLEOTIDE SEQUENCE</scope>
    <source>
        <strain evidence="2">Nara gc5</strain>
    </source>
</reference>
<feature type="transmembrane region" description="Helical" evidence="1">
    <location>
        <begin position="47"/>
        <end position="72"/>
    </location>
</feature>
<keyword evidence="1" id="KW-1133">Transmembrane helix</keyword>
<organism evidence="2">
    <name type="scientific">Colletotrichum fructicola (strain Nara gc5)</name>
    <name type="common">Anthracnose fungus</name>
    <name type="synonym">Colletotrichum gloeosporioides (strain Nara gc5)</name>
    <dbReference type="NCBI Taxonomy" id="1213859"/>
    <lineage>
        <taxon>Eukaryota</taxon>
        <taxon>Fungi</taxon>
        <taxon>Dikarya</taxon>
        <taxon>Ascomycota</taxon>
        <taxon>Pezizomycotina</taxon>
        <taxon>Sordariomycetes</taxon>
        <taxon>Hypocreomycetidae</taxon>
        <taxon>Glomerellales</taxon>
        <taxon>Glomerellaceae</taxon>
        <taxon>Colletotrichum</taxon>
        <taxon>Colletotrichum gloeosporioides species complex</taxon>
    </lineage>
</organism>
<dbReference type="HOGENOM" id="CLU_009027_0_0_1"/>
<gene>
    <name evidence="2" type="ORF">CGGC5_11047</name>
</gene>
<dbReference type="EMBL" id="KB020934">
    <property type="protein sequence ID" value="ELA28308.1"/>
    <property type="molecule type" value="Genomic_DNA"/>
</dbReference>
<proteinExistence type="predicted"/>
<dbReference type="AlphaFoldDB" id="L2FRE5"/>